<dbReference type="OrthoDB" id="10262320at2759"/>
<dbReference type="PANTHER" id="PTHR19981:SF1">
    <property type="entry name" value="RHEA, ISOFORM B"/>
    <property type="match status" value="1"/>
</dbReference>
<evidence type="ECO:0000256" key="2">
    <source>
        <dbReference type="ARBA" id="ARBA00022490"/>
    </source>
</evidence>
<dbReference type="Pfam" id="PF21865">
    <property type="entry name" value="TLN1-like_RS"/>
    <property type="match status" value="1"/>
</dbReference>
<evidence type="ECO:0000259" key="4">
    <source>
        <dbReference type="Pfam" id="PF08913"/>
    </source>
</evidence>
<evidence type="ECO:0000256" key="3">
    <source>
        <dbReference type="SAM" id="MobiDB-lite"/>
    </source>
</evidence>
<keyword evidence="7" id="KW-1185">Reference proteome</keyword>
<dbReference type="Gene3D" id="1.20.1420.10">
    <property type="entry name" value="Talin, central domain"/>
    <property type="match status" value="2"/>
</dbReference>
<dbReference type="GO" id="GO:0030036">
    <property type="term" value="P:actin cytoskeleton organization"/>
    <property type="evidence" value="ECO:0007669"/>
    <property type="project" value="TreeGrafter"/>
</dbReference>
<feature type="compositionally biased region" description="Polar residues" evidence="3">
    <location>
        <begin position="912"/>
        <end position="925"/>
    </location>
</feature>
<gene>
    <name evidence="6" type="primary">TLN1</name>
    <name evidence="6" type="ORF">EVAR_88279_1</name>
</gene>
<dbReference type="Proteomes" id="UP000299102">
    <property type="component" value="Unassembled WGS sequence"/>
</dbReference>
<feature type="domain" description="Vinculin-binding site-containing" evidence="4">
    <location>
        <begin position="12"/>
        <end position="135"/>
    </location>
</feature>
<proteinExistence type="predicted"/>
<protein>
    <submittedName>
        <fullName evidence="6">Talin-1</fullName>
    </submittedName>
</protein>
<dbReference type="GO" id="GO:0051015">
    <property type="term" value="F:actin filament binding"/>
    <property type="evidence" value="ECO:0007669"/>
    <property type="project" value="InterPro"/>
</dbReference>
<feature type="region of interest" description="Disordered" evidence="3">
    <location>
        <begin position="528"/>
        <end position="565"/>
    </location>
</feature>
<name>A0A4C1XK67_EUMVA</name>
<dbReference type="InterPro" id="IPR054060">
    <property type="entry name" value="TLN1-like_RS"/>
</dbReference>
<dbReference type="Pfam" id="PF08913">
    <property type="entry name" value="VBS"/>
    <property type="match status" value="1"/>
</dbReference>
<dbReference type="GO" id="GO:0005737">
    <property type="term" value="C:cytoplasm"/>
    <property type="evidence" value="ECO:0007669"/>
    <property type="project" value="UniProtKB-SubCell"/>
</dbReference>
<dbReference type="GO" id="GO:0005886">
    <property type="term" value="C:plasma membrane"/>
    <property type="evidence" value="ECO:0007669"/>
    <property type="project" value="TreeGrafter"/>
</dbReference>
<dbReference type="GO" id="GO:0005178">
    <property type="term" value="F:integrin binding"/>
    <property type="evidence" value="ECO:0007669"/>
    <property type="project" value="TreeGrafter"/>
</dbReference>
<feature type="domain" description="Talin 1-like rod-segment" evidence="5">
    <location>
        <begin position="136"/>
        <end position="289"/>
    </location>
</feature>
<evidence type="ECO:0000313" key="6">
    <source>
        <dbReference type="EMBL" id="GBP64326.1"/>
    </source>
</evidence>
<evidence type="ECO:0000259" key="5">
    <source>
        <dbReference type="Pfam" id="PF21865"/>
    </source>
</evidence>
<reference evidence="6 7" key="1">
    <citation type="journal article" date="2019" name="Commun. Biol.">
        <title>The bagworm genome reveals a unique fibroin gene that provides high tensile strength.</title>
        <authorList>
            <person name="Kono N."/>
            <person name="Nakamura H."/>
            <person name="Ohtoshi R."/>
            <person name="Tomita M."/>
            <person name="Numata K."/>
            <person name="Arakawa K."/>
        </authorList>
    </citation>
    <scope>NUCLEOTIDE SEQUENCE [LARGE SCALE GENOMIC DNA]</scope>
</reference>
<dbReference type="STRING" id="151549.A0A4C1XK67"/>
<dbReference type="GO" id="GO:0005925">
    <property type="term" value="C:focal adhesion"/>
    <property type="evidence" value="ECO:0007669"/>
    <property type="project" value="TreeGrafter"/>
</dbReference>
<dbReference type="EMBL" id="BGZK01000894">
    <property type="protein sequence ID" value="GBP64326.1"/>
    <property type="molecule type" value="Genomic_DNA"/>
</dbReference>
<dbReference type="InterPro" id="IPR036723">
    <property type="entry name" value="Alpha-catenin/vinculin-like_sf"/>
</dbReference>
<dbReference type="AlphaFoldDB" id="A0A4C1XK67"/>
<dbReference type="PANTHER" id="PTHR19981">
    <property type="entry name" value="TALIN"/>
    <property type="match status" value="1"/>
</dbReference>
<dbReference type="GO" id="GO:0098609">
    <property type="term" value="P:cell-cell adhesion"/>
    <property type="evidence" value="ECO:0007669"/>
    <property type="project" value="TreeGrafter"/>
</dbReference>
<feature type="region of interest" description="Disordered" evidence="3">
    <location>
        <begin position="911"/>
        <end position="933"/>
    </location>
</feature>
<evidence type="ECO:0000313" key="7">
    <source>
        <dbReference type="Proteomes" id="UP000299102"/>
    </source>
</evidence>
<dbReference type="InterPro" id="IPR015009">
    <property type="entry name" value="Vinculin-bd_dom"/>
</dbReference>
<evidence type="ECO:0000256" key="1">
    <source>
        <dbReference type="ARBA" id="ARBA00004496"/>
    </source>
</evidence>
<organism evidence="6 7">
    <name type="scientific">Eumeta variegata</name>
    <name type="common">Bagworm moth</name>
    <name type="synonym">Eumeta japonica</name>
    <dbReference type="NCBI Taxonomy" id="151549"/>
    <lineage>
        <taxon>Eukaryota</taxon>
        <taxon>Metazoa</taxon>
        <taxon>Ecdysozoa</taxon>
        <taxon>Arthropoda</taxon>
        <taxon>Hexapoda</taxon>
        <taxon>Insecta</taxon>
        <taxon>Pterygota</taxon>
        <taxon>Neoptera</taxon>
        <taxon>Endopterygota</taxon>
        <taxon>Lepidoptera</taxon>
        <taxon>Glossata</taxon>
        <taxon>Ditrysia</taxon>
        <taxon>Tineoidea</taxon>
        <taxon>Psychidae</taxon>
        <taxon>Oiketicinae</taxon>
        <taxon>Eumeta</taxon>
    </lineage>
</organism>
<accession>A0A4C1XK67</accession>
<sequence length="933" mass="106424">MSLLGTYDEADSFVDYQTRMVGAAKEIARLATDMTAKAATDTNRLVPLGNEMCAKYEQLAQDSVGAAATTPNTDIAHRLRTAVVELGECVSELIKAGGHCRLAASAHNQRLVHDHAAKVNEKVVSVLAALQAGSRGTQACIDAAAKIGAIIGDLDTTILFASAGTLHSETENDTFSDHRENILKTAKTLVEDTKTLVGGAAGTQDQLAAAAQNAVTTIVQLAEVVKLGAMSLGSSDPEPQVMLLNAARDVAAALRDLAHATKGASGKHVAHPDMERLKQSAKRLGDATKRWSLPTAKTSSLTRHARRRSANITARNENNYGSCDSETDLFVSDQEDELVKLLDYSSQDDDVSPSIFHDDCEEIVSYIESFMINPPKSNIIADEDLNDRYNIAARNSLVDMDWRVLKYGENIFLGEIKKMVDLFVEVSDQLEHKRRREKLQRLRVSSDLDKEMKRLSQVVEDLDSEMEPEIDVPKEVTTTTIRTIQTQVPAKKPKLEEKLNENKLINTTFKIKKVRPVNLVINLDIKPKSPPTLMSIEPKEEDVSKSEPESPEQTQKGEATPITVQPDIVKVDKDQNEFWKMFTHDSVWWTAIAKRNLEKMEETKRDLERFSGHELVIGDYQKDIDQYEKEKLTLQNFIEEVDRSKIDNTRLEYDKKYENMVLRLIEFAKKDFVYKGFDPLVERLKALSNIKIEPRKKKVVNVYDILNIYSKIDITQYTYEELCLLEKYYKEIIRKYKRDDDIQYIDDDKENRVPEVSRSPSLLRETDTPSPYRRDVILNIRSSQNLTKNVHQYMNTLSSGSGTLKSNKSKMHNREIFDMTRTYPLEYYANNWWSIYEDVLKSREQQFGSIDNWWRFYEAILNKRPTDDGELRRLRAVVEFRNSLRKSRPNSRMEEQLRMLDEIKNDRFQETEAVNTSHQDSQSVRCQKKKLSV</sequence>
<keyword evidence="2" id="KW-0963">Cytoplasm</keyword>
<comment type="subcellular location">
    <subcellularLocation>
        <location evidence="1">Cytoplasm</location>
    </subcellularLocation>
</comment>
<dbReference type="SUPFAM" id="SSF47220">
    <property type="entry name" value="alpha-catenin/vinculin-like"/>
    <property type="match status" value="1"/>
</dbReference>
<comment type="caution">
    <text evidence="6">The sequence shown here is derived from an EMBL/GenBank/DDBJ whole genome shotgun (WGS) entry which is preliminary data.</text>
</comment>
<feature type="compositionally biased region" description="Basic and acidic residues" evidence="3">
    <location>
        <begin position="537"/>
        <end position="548"/>
    </location>
</feature>